<gene>
    <name evidence="1" type="ORF">PVW1_090005400</name>
</gene>
<dbReference type="Pfam" id="PF05795">
    <property type="entry name" value="Plasmodium_Vir"/>
    <property type="match status" value="1"/>
</dbReference>
<sequence>MELLLEKDPSSKCRRETNGYNISNKEKYMKLLSYCLNRDYIKSLCESNRSFSINVSPVWYAFYVFTEENYETFYEEYKCIDYSVEPKEYSYHISDDCTLYDMAKTFPKINVQDKIILYGDKSRKAIEQCKNNAKIGDGDALLSNDPVPLVDGQGRLPDAQEILHDGQAALVRDETGSEDSRSDFIQIASLSQTELTSNENGPSKPIYYAGLSTLGVVFTSTVLYKYTALGPLIRSLVSKKEKLRQTTNKHLAQQWLERTSEYMDSNSENSHYNFPYQSMQN</sequence>
<name>A0A8S4H865_PLAVI</name>
<dbReference type="EMBL" id="CAJZCX010000007">
    <property type="protein sequence ID" value="CAG9476497.1"/>
    <property type="molecule type" value="Genomic_DNA"/>
</dbReference>
<accession>A0A8S4H865</accession>
<dbReference type="InterPro" id="IPR008780">
    <property type="entry name" value="Plasmodium_Vir"/>
</dbReference>
<reference evidence="1" key="1">
    <citation type="submission" date="2021-09" db="EMBL/GenBank/DDBJ databases">
        <authorList>
            <consortium name="Pathogen Informatics"/>
        </authorList>
    </citation>
    <scope>NUCLEOTIDE SEQUENCE</scope>
    <source>
        <strain evidence="1">PvW1</strain>
    </source>
</reference>
<protein>
    <submittedName>
        <fullName evidence="1">(malaria parasite P. vivax) hypothetical protein</fullName>
    </submittedName>
</protein>
<evidence type="ECO:0000313" key="2">
    <source>
        <dbReference type="Proteomes" id="UP000779233"/>
    </source>
</evidence>
<dbReference type="Proteomes" id="UP000779233">
    <property type="component" value="Unassembled WGS sequence"/>
</dbReference>
<evidence type="ECO:0000313" key="1">
    <source>
        <dbReference type="EMBL" id="CAG9476497.1"/>
    </source>
</evidence>
<dbReference type="AlphaFoldDB" id="A0A8S4H865"/>
<comment type="caution">
    <text evidence="1">The sequence shown here is derived from an EMBL/GenBank/DDBJ whole genome shotgun (WGS) entry which is preliminary data.</text>
</comment>
<proteinExistence type="predicted"/>
<organism evidence="1 2">
    <name type="scientific">Plasmodium vivax</name>
    <name type="common">malaria parasite P. vivax</name>
    <dbReference type="NCBI Taxonomy" id="5855"/>
    <lineage>
        <taxon>Eukaryota</taxon>
        <taxon>Sar</taxon>
        <taxon>Alveolata</taxon>
        <taxon>Apicomplexa</taxon>
        <taxon>Aconoidasida</taxon>
        <taxon>Haemosporida</taxon>
        <taxon>Plasmodiidae</taxon>
        <taxon>Plasmodium</taxon>
        <taxon>Plasmodium (Plasmodium)</taxon>
    </lineage>
</organism>